<organism evidence="3 4">
    <name type="scientific">Microbacterium trichothecenolyticum</name>
    <name type="common">Aureobacterium trichothecenolyticum</name>
    <dbReference type="NCBI Taxonomy" id="69370"/>
    <lineage>
        <taxon>Bacteria</taxon>
        <taxon>Bacillati</taxon>
        <taxon>Actinomycetota</taxon>
        <taxon>Actinomycetes</taxon>
        <taxon>Micrococcales</taxon>
        <taxon>Microbacteriaceae</taxon>
        <taxon>Microbacterium</taxon>
    </lineage>
</organism>
<proteinExistence type="predicted"/>
<protein>
    <submittedName>
        <fullName evidence="3">Uncharacterized protein</fullName>
    </submittedName>
</protein>
<keyword evidence="2" id="KW-1133">Transmembrane helix</keyword>
<sequence>MLTLAAVVAPKQPVTAPAPLAAVPPGAPVRFTVTSTVAIPAPSLKSGTVPIAATFANAARSATATEWNANVVFTAQPAAEVHASVGAGADEVVSAPMRITLTMGPVTGQPPGNGGGGDIVGPAEVAVGEYDADFARRTGKVFRGLAFVFAGLAAWMLLWILPMGGLDDTESDLTERVIAAASTVALAAGVIAILAGVWMALLEARGRQRARVAIAAGGSRGAGGLGMSIADVEKLAAALSKVRGTIAAFVIGVLLIVLSLTALTVGQAIPDPPATTQTDDGQSTTGDE</sequence>
<keyword evidence="2" id="KW-0472">Membrane</keyword>
<dbReference type="EMBL" id="JYJA01000039">
    <property type="protein sequence ID" value="KJL40811.1"/>
    <property type="molecule type" value="Genomic_DNA"/>
</dbReference>
<feature type="transmembrane region" description="Helical" evidence="2">
    <location>
        <begin position="246"/>
        <end position="269"/>
    </location>
</feature>
<feature type="region of interest" description="Disordered" evidence="1">
    <location>
        <begin position="269"/>
        <end position="288"/>
    </location>
</feature>
<keyword evidence="2" id="KW-0812">Transmembrane</keyword>
<reference evidence="3 4" key="1">
    <citation type="submission" date="2015-02" db="EMBL/GenBank/DDBJ databases">
        <title>Draft genome sequences of ten Microbacterium spp. with emphasis on heavy metal contaminated environments.</title>
        <authorList>
            <person name="Corretto E."/>
        </authorList>
    </citation>
    <scope>NUCLEOTIDE SEQUENCE [LARGE SCALE GENOMIC DNA]</scope>
    <source>
        <strain evidence="3 4">DSM 8608</strain>
    </source>
</reference>
<feature type="transmembrane region" description="Helical" evidence="2">
    <location>
        <begin position="177"/>
        <end position="201"/>
    </location>
</feature>
<dbReference type="AlphaFoldDB" id="A0A0M2H8B9"/>
<keyword evidence="4" id="KW-1185">Reference proteome</keyword>
<gene>
    <name evidence="3" type="ORF">RS82_03427</name>
</gene>
<feature type="compositionally biased region" description="Low complexity" evidence="1">
    <location>
        <begin position="275"/>
        <end position="288"/>
    </location>
</feature>
<evidence type="ECO:0000256" key="2">
    <source>
        <dbReference type="SAM" id="Phobius"/>
    </source>
</evidence>
<dbReference type="Proteomes" id="UP000034098">
    <property type="component" value="Unassembled WGS sequence"/>
</dbReference>
<evidence type="ECO:0000313" key="3">
    <source>
        <dbReference type="EMBL" id="KJL40811.1"/>
    </source>
</evidence>
<name>A0A0M2H8B9_MICTR</name>
<accession>A0A0M2H8B9</accession>
<dbReference type="PATRIC" id="fig|69370.6.peg.3491"/>
<evidence type="ECO:0000313" key="4">
    <source>
        <dbReference type="Proteomes" id="UP000034098"/>
    </source>
</evidence>
<comment type="caution">
    <text evidence="3">The sequence shown here is derived from an EMBL/GenBank/DDBJ whole genome shotgun (WGS) entry which is preliminary data.</text>
</comment>
<feature type="transmembrane region" description="Helical" evidence="2">
    <location>
        <begin position="145"/>
        <end position="165"/>
    </location>
</feature>
<evidence type="ECO:0000256" key="1">
    <source>
        <dbReference type="SAM" id="MobiDB-lite"/>
    </source>
</evidence>